<feature type="binding site" evidence="15">
    <location>
        <position position="305"/>
    </location>
    <ligand>
        <name>NAD(+)</name>
        <dbReference type="ChEBI" id="CHEBI:57540"/>
    </ligand>
</feature>
<dbReference type="Gene3D" id="1.10.287.610">
    <property type="entry name" value="Helix hairpin bin"/>
    <property type="match status" value="1"/>
</dbReference>
<comment type="function">
    <text evidence="1 15">DNA ligase that catalyzes the formation of phosphodiester linkages between 5'-phosphoryl and 3'-hydroxyl groups in double-stranded DNA using NAD as a coenzyme and as the energy source for the reaction. It is essential for DNA replication and repair of damaged DNA.</text>
</comment>
<evidence type="ECO:0000259" key="16">
    <source>
        <dbReference type="PROSITE" id="PS50172"/>
    </source>
</evidence>
<feature type="binding site" evidence="15">
    <location>
        <position position="108"/>
    </location>
    <ligand>
        <name>NAD(+)</name>
        <dbReference type="ChEBI" id="CHEBI:57540"/>
    </ligand>
</feature>
<evidence type="ECO:0000256" key="2">
    <source>
        <dbReference type="ARBA" id="ARBA00012722"/>
    </source>
</evidence>
<dbReference type="PROSITE" id="PS50172">
    <property type="entry name" value="BRCT"/>
    <property type="match status" value="1"/>
</dbReference>
<dbReference type="GO" id="GO:0006281">
    <property type="term" value="P:DNA repair"/>
    <property type="evidence" value="ECO:0007669"/>
    <property type="project" value="UniProtKB-KW"/>
</dbReference>
<dbReference type="PIRSF" id="PIRSF001604">
    <property type="entry name" value="LigA"/>
    <property type="match status" value="1"/>
</dbReference>
<evidence type="ECO:0000256" key="5">
    <source>
        <dbReference type="ARBA" id="ARBA00022705"/>
    </source>
</evidence>
<dbReference type="Pfam" id="PF14520">
    <property type="entry name" value="HHH_5"/>
    <property type="match status" value="1"/>
</dbReference>
<organism evidence="17 18">
    <name type="scientific">Holdemania filiformis</name>
    <dbReference type="NCBI Taxonomy" id="61171"/>
    <lineage>
        <taxon>Bacteria</taxon>
        <taxon>Bacillati</taxon>
        <taxon>Bacillota</taxon>
        <taxon>Erysipelotrichia</taxon>
        <taxon>Erysipelotrichales</taxon>
        <taxon>Erysipelotrichaceae</taxon>
        <taxon>Holdemania</taxon>
    </lineage>
</organism>
<comment type="similarity">
    <text evidence="14 15">Belongs to the NAD-dependent DNA ligase family. LigA subfamily.</text>
</comment>
<dbReference type="Gene3D" id="2.40.50.140">
    <property type="entry name" value="Nucleic acid-binding proteins"/>
    <property type="match status" value="1"/>
</dbReference>
<dbReference type="SUPFAM" id="SSF56091">
    <property type="entry name" value="DNA ligase/mRNA capping enzyme, catalytic domain"/>
    <property type="match status" value="1"/>
</dbReference>
<dbReference type="InterPro" id="IPR041663">
    <property type="entry name" value="DisA/LigA_HHH"/>
</dbReference>
<dbReference type="EC" id="6.5.1.2" evidence="2 15"/>
<dbReference type="EMBL" id="QRUP01000006">
    <property type="protein sequence ID" value="RGR75079.1"/>
    <property type="molecule type" value="Genomic_DNA"/>
</dbReference>
<evidence type="ECO:0000256" key="15">
    <source>
        <dbReference type="HAMAP-Rule" id="MF_01588"/>
    </source>
</evidence>
<dbReference type="Proteomes" id="UP000284178">
    <property type="component" value="Unassembled WGS sequence"/>
</dbReference>
<feature type="binding site" evidence="15">
    <location>
        <position position="417"/>
    </location>
    <ligand>
        <name>Zn(2+)</name>
        <dbReference type="ChEBI" id="CHEBI:29105"/>
    </ligand>
</feature>
<evidence type="ECO:0000256" key="1">
    <source>
        <dbReference type="ARBA" id="ARBA00004067"/>
    </source>
</evidence>
<evidence type="ECO:0000256" key="14">
    <source>
        <dbReference type="ARBA" id="ARBA00060881"/>
    </source>
</evidence>
<dbReference type="GO" id="GO:0046872">
    <property type="term" value="F:metal ion binding"/>
    <property type="evidence" value="ECO:0007669"/>
    <property type="project" value="UniProtKB-KW"/>
</dbReference>
<dbReference type="InterPro" id="IPR004149">
    <property type="entry name" value="Znf_DNAligase_C4"/>
</dbReference>
<feature type="binding site" evidence="15">
    <location>
        <position position="422"/>
    </location>
    <ligand>
        <name>Zn(2+)</name>
        <dbReference type="ChEBI" id="CHEBI:29105"/>
    </ligand>
</feature>
<dbReference type="NCBIfam" id="NF005932">
    <property type="entry name" value="PRK07956.1"/>
    <property type="match status" value="1"/>
</dbReference>
<dbReference type="InterPro" id="IPR001357">
    <property type="entry name" value="BRCT_dom"/>
</dbReference>
<dbReference type="FunFam" id="1.10.150.20:FF:000007">
    <property type="entry name" value="DNA ligase"/>
    <property type="match status" value="1"/>
</dbReference>
<keyword evidence="9 15" id="KW-0460">Magnesium</keyword>
<feature type="binding site" evidence="15">
    <location>
        <position position="131"/>
    </location>
    <ligand>
        <name>NAD(+)</name>
        <dbReference type="ChEBI" id="CHEBI:57540"/>
    </ligand>
</feature>
<evidence type="ECO:0000313" key="18">
    <source>
        <dbReference type="Proteomes" id="UP000284178"/>
    </source>
</evidence>
<dbReference type="GeneID" id="83015075"/>
<dbReference type="InterPro" id="IPR003583">
    <property type="entry name" value="Hlx-hairpin-Hlx_DNA-bd_motif"/>
</dbReference>
<dbReference type="Gene3D" id="1.10.150.20">
    <property type="entry name" value="5' to 3' exonuclease, C-terminal subdomain"/>
    <property type="match status" value="2"/>
</dbReference>
<dbReference type="HAMAP" id="MF_01588">
    <property type="entry name" value="DNA_ligase_A"/>
    <property type="match status" value="1"/>
</dbReference>
<feature type="binding site" evidence="15">
    <location>
        <position position="402"/>
    </location>
    <ligand>
        <name>Zn(2+)</name>
        <dbReference type="ChEBI" id="CHEBI:29105"/>
    </ligand>
</feature>
<dbReference type="SUPFAM" id="SSF52113">
    <property type="entry name" value="BRCT domain"/>
    <property type="match status" value="1"/>
</dbReference>
<evidence type="ECO:0000256" key="6">
    <source>
        <dbReference type="ARBA" id="ARBA00022723"/>
    </source>
</evidence>
<dbReference type="Pfam" id="PF03119">
    <property type="entry name" value="DNA_ligase_ZBD"/>
    <property type="match status" value="1"/>
</dbReference>
<dbReference type="InterPro" id="IPR012340">
    <property type="entry name" value="NA-bd_OB-fold"/>
</dbReference>
<comment type="catalytic activity">
    <reaction evidence="13 15">
        <text>NAD(+) + (deoxyribonucleotide)n-3'-hydroxyl + 5'-phospho-(deoxyribonucleotide)m = (deoxyribonucleotide)n+m + AMP + beta-nicotinamide D-nucleotide.</text>
        <dbReference type="EC" id="6.5.1.2"/>
    </reaction>
</comment>
<accession>A0A412G3J4</accession>
<evidence type="ECO:0000256" key="12">
    <source>
        <dbReference type="ARBA" id="ARBA00023211"/>
    </source>
</evidence>
<keyword evidence="4 15" id="KW-0436">Ligase</keyword>
<feature type="binding site" evidence="15">
    <location>
        <position position="399"/>
    </location>
    <ligand>
        <name>Zn(2+)</name>
        <dbReference type="ChEBI" id="CHEBI:29105"/>
    </ligand>
</feature>
<protein>
    <recommendedName>
        <fullName evidence="3 15">DNA ligase</fullName>
        <ecNumber evidence="2 15">6.5.1.2</ecNumber>
    </recommendedName>
    <alternativeName>
        <fullName evidence="15">Polydeoxyribonucleotide synthase [NAD(+)]</fullName>
    </alternativeName>
</protein>
<dbReference type="CDD" id="cd00114">
    <property type="entry name" value="LIGANc"/>
    <property type="match status" value="1"/>
</dbReference>
<dbReference type="InterPro" id="IPR013840">
    <property type="entry name" value="DNAligase_N"/>
</dbReference>
<comment type="caution">
    <text evidence="17">The sequence shown here is derived from an EMBL/GenBank/DDBJ whole genome shotgun (WGS) entry which is preliminary data.</text>
</comment>
<dbReference type="PROSITE" id="PS01055">
    <property type="entry name" value="DNA_LIGASE_N1"/>
    <property type="match status" value="1"/>
</dbReference>
<reference evidence="17 18" key="1">
    <citation type="submission" date="2018-08" db="EMBL/GenBank/DDBJ databases">
        <title>A genome reference for cultivated species of the human gut microbiota.</title>
        <authorList>
            <person name="Zou Y."/>
            <person name="Xue W."/>
            <person name="Luo G."/>
        </authorList>
    </citation>
    <scope>NUCLEOTIDE SEQUENCE [LARGE SCALE GENOMIC DNA]</scope>
    <source>
        <strain evidence="17 18">AF24-29</strain>
    </source>
</reference>
<evidence type="ECO:0000256" key="10">
    <source>
        <dbReference type="ARBA" id="ARBA00023027"/>
    </source>
</evidence>
<dbReference type="InterPro" id="IPR010994">
    <property type="entry name" value="RuvA_2-like"/>
</dbReference>
<keyword evidence="8 15" id="KW-0862">Zinc</keyword>
<dbReference type="InterPro" id="IPR018239">
    <property type="entry name" value="DNA_ligase_AS"/>
</dbReference>
<dbReference type="RefSeq" id="WP_117894571.1">
    <property type="nucleotide sequence ID" value="NZ_CABJCV010000006.1"/>
</dbReference>
<keyword evidence="7 15" id="KW-0227">DNA damage</keyword>
<dbReference type="CDD" id="cd17748">
    <property type="entry name" value="BRCT_DNA_ligase_like"/>
    <property type="match status" value="1"/>
</dbReference>
<evidence type="ECO:0000313" key="17">
    <source>
        <dbReference type="EMBL" id="RGR75079.1"/>
    </source>
</evidence>
<evidence type="ECO:0000256" key="8">
    <source>
        <dbReference type="ARBA" id="ARBA00022833"/>
    </source>
</evidence>
<evidence type="ECO:0000256" key="4">
    <source>
        <dbReference type="ARBA" id="ARBA00022598"/>
    </source>
</evidence>
<evidence type="ECO:0000256" key="9">
    <source>
        <dbReference type="ARBA" id="ARBA00022842"/>
    </source>
</evidence>
<feature type="domain" description="BRCT" evidence="16">
    <location>
        <begin position="582"/>
        <end position="663"/>
    </location>
</feature>
<comment type="cofactor">
    <cofactor evidence="15">
        <name>Mg(2+)</name>
        <dbReference type="ChEBI" id="CHEBI:18420"/>
    </cofactor>
    <cofactor evidence="15">
        <name>Mn(2+)</name>
        <dbReference type="ChEBI" id="CHEBI:29035"/>
    </cofactor>
</comment>
<dbReference type="InterPro" id="IPR036420">
    <property type="entry name" value="BRCT_dom_sf"/>
</dbReference>
<dbReference type="AlphaFoldDB" id="A0A412G3J4"/>
<dbReference type="SUPFAM" id="SSF50249">
    <property type="entry name" value="Nucleic acid-binding proteins"/>
    <property type="match status" value="1"/>
</dbReference>
<feature type="active site" description="N6-AMP-lysine intermediate" evidence="15">
    <location>
        <position position="110"/>
    </location>
</feature>
<dbReference type="SMART" id="SM00292">
    <property type="entry name" value="BRCT"/>
    <property type="match status" value="1"/>
</dbReference>
<dbReference type="SMART" id="SM00278">
    <property type="entry name" value="HhH1"/>
    <property type="match status" value="3"/>
</dbReference>
<evidence type="ECO:0000256" key="3">
    <source>
        <dbReference type="ARBA" id="ARBA00013308"/>
    </source>
</evidence>
<keyword evidence="5 15" id="KW-0235">DNA replication</keyword>
<dbReference type="GO" id="GO:0006260">
    <property type="term" value="P:DNA replication"/>
    <property type="evidence" value="ECO:0007669"/>
    <property type="project" value="UniProtKB-KW"/>
</dbReference>
<evidence type="ECO:0000256" key="13">
    <source>
        <dbReference type="ARBA" id="ARBA00034005"/>
    </source>
</evidence>
<dbReference type="SUPFAM" id="SSF47781">
    <property type="entry name" value="RuvA domain 2-like"/>
    <property type="match status" value="1"/>
</dbReference>
<dbReference type="Pfam" id="PF12826">
    <property type="entry name" value="HHH_2"/>
    <property type="match status" value="1"/>
</dbReference>
<evidence type="ECO:0000256" key="7">
    <source>
        <dbReference type="ARBA" id="ARBA00022763"/>
    </source>
</evidence>
<dbReference type="InterPro" id="IPR013839">
    <property type="entry name" value="DNAligase_adenylation"/>
</dbReference>
<feature type="binding site" evidence="15">
    <location>
        <begin position="30"/>
        <end position="34"/>
    </location>
    <ligand>
        <name>NAD(+)</name>
        <dbReference type="ChEBI" id="CHEBI:57540"/>
    </ligand>
</feature>
<dbReference type="FunFam" id="1.10.150.20:FF:000006">
    <property type="entry name" value="DNA ligase"/>
    <property type="match status" value="1"/>
</dbReference>
<name>A0A412G3J4_9FIRM</name>
<dbReference type="Pfam" id="PF00533">
    <property type="entry name" value="BRCT"/>
    <property type="match status" value="1"/>
</dbReference>
<dbReference type="Gene3D" id="3.30.470.30">
    <property type="entry name" value="DNA ligase/mRNA capping enzyme"/>
    <property type="match status" value="1"/>
</dbReference>
<dbReference type="NCBIfam" id="TIGR00575">
    <property type="entry name" value="dnlj"/>
    <property type="match status" value="1"/>
</dbReference>
<feature type="binding site" evidence="15">
    <location>
        <position position="165"/>
    </location>
    <ligand>
        <name>NAD(+)</name>
        <dbReference type="ChEBI" id="CHEBI:57540"/>
    </ligand>
</feature>
<dbReference type="GO" id="GO:0005829">
    <property type="term" value="C:cytosol"/>
    <property type="evidence" value="ECO:0007669"/>
    <property type="project" value="TreeGrafter"/>
</dbReference>
<dbReference type="InterPro" id="IPR001679">
    <property type="entry name" value="DNA_ligase"/>
</dbReference>
<dbReference type="Pfam" id="PF03120">
    <property type="entry name" value="OB_DNA_ligase"/>
    <property type="match status" value="1"/>
</dbReference>
<dbReference type="PANTHER" id="PTHR23389:SF9">
    <property type="entry name" value="DNA LIGASE"/>
    <property type="match status" value="1"/>
</dbReference>
<feature type="binding site" evidence="15">
    <location>
        <position position="281"/>
    </location>
    <ligand>
        <name>NAD(+)</name>
        <dbReference type="ChEBI" id="CHEBI:57540"/>
    </ligand>
</feature>
<dbReference type="FunFam" id="2.40.50.140:FF:000012">
    <property type="entry name" value="DNA ligase"/>
    <property type="match status" value="1"/>
</dbReference>
<proteinExistence type="inferred from homology"/>
<dbReference type="Gene3D" id="3.40.50.10190">
    <property type="entry name" value="BRCT domain"/>
    <property type="match status" value="1"/>
</dbReference>
<dbReference type="Pfam" id="PF01653">
    <property type="entry name" value="DNA_ligase_aden"/>
    <property type="match status" value="1"/>
</dbReference>
<gene>
    <name evidence="15" type="primary">ligA</name>
    <name evidence="17" type="ORF">DWY25_06610</name>
</gene>
<keyword evidence="6 15" id="KW-0479">Metal-binding</keyword>
<dbReference type="GO" id="GO:0003677">
    <property type="term" value="F:DNA binding"/>
    <property type="evidence" value="ECO:0007669"/>
    <property type="project" value="InterPro"/>
</dbReference>
<dbReference type="InterPro" id="IPR004150">
    <property type="entry name" value="NAD_DNA_ligase_OB"/>
</dbReference>
<sequence length="663" mass="74888">MSEDRILALRRQLNQYNYEYHVLDHPTVSDAEYDQLMRELITLEQQHPELFDPNSPTQRVGGQVLEEFNKITHKRPMLSLGDVFNKEELFEFARKAEAEVGPVEYCCECKIDGLAMSLNYQGGRFQYAVTRGDGVVGEDVTHNVRTIKSIPMEIEYEGELEVRGEVYMPKASFERLNQKRRENGEEEFANPRNAAAGSIRQLDSKVAASRGLDALWYHVPQGPQLGHHQHSESLDFIHSLGFRINPLNRLCRNIEEVWQFVEELTLMRSDLPYEIDGIVIKVNDYEKQQQLGFTAKTPKWAIAYKFPAEEAVTRLENIFVTVGRTGKITPNAQLTPVRLAGTSVGFAQLHDEDMIRDKDIRIGDYVIVHKAGDIIPEIVASVPEKRDGSQVPYVFPKVCPVCGMPLVRYPDEAHHFCINNDCPARVVESIAHFCSRDAMNIDGLGVKRVELFHSQGWLNTVEDIYNLKDHYDEILETPKMGKKSADNLLEAIENSKQNSLEKLLYGLGIRQIGEKAAKILAYRFETMQALMQATYEELEEIKDIGAITAQTVLDFFHDEANQHLIEALIGHGLNMICLKEEQVETIFTGKTVVLTGTLATMTRPEAQALLEHLGATVSGSVSKRTDFVIYGENAGSKLTKAQSLGVATMTESEFMIEVNRHAE</sequence>
<dbReference type="GO" id="GO:0003911">
    <property type="term" value="F:DNA ligase (NAD+) activity"/>
    <property type="evidence" value="ECO:0007669"/>
    <property type="project" value="UniProtKB-UniRule"/>
</dbReference>
<dbReference type="FunFam" id="1.10.287.610:FF:000002">
    <property type="entry name" value="DNA ligase"/>
    <property type="match status" value="1"/>
</dbReference>
<keyword evidence="18" id="KW-1185">Reference proteome</keyword>
<dbReference type="SMART" id="SM00532">
    <property type="entry name" value="LIGANc"/>
    <property type="match status" value="1"/>
</dbReference>
<dbReference type="PANTHER" id="PTHR23389">
    <property type="entry name" value="CHROMOSOME TRANSMISSION FIDELITY FACTOR 18"/>
    <property type="match status" value="1"/>
</dbReference>
<dbReference type="FunFam" id="3.30.470.30:FF:000001">
    <property type="entry name" value="DNA ligase"/>
    <property type="match status" value="1"/>
</dbReference>
<keyword evidence="11 15" id="KW-0234">DNA repair</keyword>
<keyword evidence="10 15" id="KW-0520">NAD</keyword>
<feature type="binding site" evidence="15">
    <location>
        <begin position="79"/>
        <end position="80"/>
    </location>
    <ligand>
        <name>NAD(+)</name>
        <dbReference type="ChEBI" id="CHEBI:57540"/>
    </ligand>
</feature>
<keyword evidence="12 15" id="KW-0464">Manganese</keyword>
<evidence type="ECO:0000256" key="11">
    <source>
        <dbReference type="ARBA" id="ARBA00023204"/>
    </source>
</evidence>
<dbReference type="Gene3D" id="6.20.10.30">
    <property type="match status" value="1"/>
</dbReference>